<dbReference type="AlphaFoldDB" id="A0A174V5N0"/>
<proteinExistence type="predicted"/>
<dbReference type="Proteomes" id="UP000095563">
    <property type="component" value="Unassembled WGS sequence"/>
</dbReference>
<gene>
    <name evidence="1" type="ORF">ERS852568_02726</name>
</gene>
<sequence>MNKGSDKVVRKKLLSLGIIGIFLVMIMPSHITFATEINATIKGNMNDKIGEIRKEISYEGWHSSGGDSKWSGYWDFYRTQGDQGVGRKYQKPDGTRPKVTVQDFKMKNFFSGTWENLPGGVVDENYELPNQVKKFINVYGDNNLGIRFNVGNKKSIKNGDIYYKIKGDQINIRFKGILNYVRYNMWQVLNPRVVKQMNRPEVSVPQVLEGCGDNRLSLGQYGKRYMKLTPKIVKEAYHKNRNKWLNVGGEESLWATFSNGGNNGVKWYFPINIDFYDLNVYTNQIELNDKNIYKDDRGNWVKVGEEFTLKQSGYASNYDDVVKVNENGLNINGKDEAINSWIWKDENTSNKGNLNYNVELSLDNTECNRNKETLNSSYKLKALKEGDYNFSGYSKLINNIQEENSHKLYKKSTNSETLTIKADGTAPTGNCNFDFNEDTHVIKINVSNVTDNGGSGVKKVWVHYVNKNKPHDEKDIEINKDFNGNYVKTDNLTDLFNNASDFNIKIFAEDNVGNKRELANKDVDVLRLDASIYRVLAPHDPVFLTNETGIVKVNLFGGFDRLKIIFPKELTDLNKNLNLDTNLIPKLEDNYNYKFIIPEKAKDKDYTLHVIGYKGKEIRECYPTLSVNGKITGLLKTRIRRIGDINSK</sequence>
<protein>
    <submittedName>
        <fullName evidence="1">Uncharacterized protein</fullName>
    </submittedName>
</protein>
<dbReference type="EMBL" id="CZBO01000008">
    <property type="protein sequence ID" value="CUQ30113.1"/>
    <property type="molecule type" value="Genomic_DNA"/>
</dbReference>
<name>A0A174V5N0_9CLOT</name>
<organism evidence="1 2">
    <name type="scientific">Clostridium baratii</name>
    <dbReference type="NCBI Taxonomy" id="1561"/>
    <lineage>
        <taxon>Bacteria</taxon>
        <taxon>Bacillati</taxon>
        <taxon>Bacillota</taxon>
        <taxon>Clostridia</taxon>
        <taxon>Eubacteriales</taxon>
        <taxon>Clostridiaceae</taxon>
        <taxon>Clostridium</taxon>
    </lineage>
</organism>
<reference evidence="1 2" key="1">
    <citation type="submission" date="2015-09" db="EMBL/GenBank/DDBJ databases">
        <authorList>
            <consortium name="Pathogen Informatics"/>
        </authorList>
    </citation>
    <scope>NUCLEOTIDE SEQUENCE [LARGE SCALE GENOMIC DNA]</scope>
    <source>
        <strain evidence="1 2">2789STDY5834956</strain>
    </source>
</reference>
<evidence type="ECO:0000313" key="1">
    <source>
        <dbReference type="EMBL" id="CUQ30113.1"/>
    </source>
</evidence>
<evidence type="ECO:0000313" key="2">
    <source>
        <dbReference type="Proteomes" id="UP000095563"/>
    </source>
</evidence>
<accession>A0A174V5N0</accession>